<sequence>MPRTIQDFFHPQLAILAVNLLAAFSSFSKLPFPPLLHRPVRWNRPLWCKSANTFKNPNCRNVFHDTSPPESRRYFSVRFRNVIHATLRRRTPQADNQFIPFFPEFCRTHDVFLPRTNPAGDAQTFHKFVCEFCHPASALCERHWPMLSSWGSFGLVISPSSLAACS</sequence>
<dbReference type="AlphaFoldDB" id="A0A376ZVI2"/>
<gene>
    <name evidence="1" type="ORF">NCTC8179_02939</name>
</gene>
<dbReference type="Proteomes" id="UP000255543">
    <property type="component" value="Unassembled WGS sequence"/>
</dbReference>
<organism evidence="1 2">
    <name type="scientific">Escherichia coli</name>
    <dbReference type="NCBI Taxonomy" id="562"/>
    <lineage>
        <taxon>Bacteria</taxon>
        <taxon>Pseudomonadati</taxon>
        <taxon>Pseudomonadota</taxon>
        <taxon>Gammaproteobacteria</taxon>
        <taxon>Enterobacterales</taxon>
        <taxon>Enterobacteriaceae</taxon>
        <taxon>Escherichia</taxon>
    </lineage>
</organism>
<protein>
    <submittedName>
        <fullName evidence="1">Uncharacterized protein</fullName>
    </submittedName>
</protein>
<evidence type="ECO:0000313" key="1">
    <source>
        <dbReference type="EMBL" id="STK82955.1"/>
    </source>
</evidence>
<reference evidence="1 2" key="1">
    <citation type="submission" date="2018-06" db="EMBL/GenBank/DDBJ databases">
        <authorList>
            <consortium name="Pathogen Informatics"/>
            <person name="Doyle S."/>
        </authorList>
    </citation>
    <scope>NUCLEOTIDE SEQUENCE [LARGE SCALE GENOMIC DNA]</scope>
    <source>
        <strain evidence="1 2">NCTC8179</strain>
    </source>
</reference>
<dbReference type="EMBL" id="UGEB01000001">
    <property type="protein sequence ID" value="STK82955.1"/>
    <property type="molecule type" value="Genomic_DNA"/>
</dbReference>
<proteinExistence type="predicted"/>
<evidence type="ECO:0000313" key="2">
    <source>
        <dbReference type="Proteomes" id="UP000255543"/>
    </source>
</evidence>
<accession>A0A376ZVI2</accession>
<name>A0A376ZVI2_ECOLX</name>